<comment type="caution">
    <text evidence="7">The sequence shown here is derived from an EMBL/GenBank/DDBJ whole genome shotgun (WGS) entry which is preliminary data.</text>
</comment>
<evidence type="ECO:0000256" key="6">
    <source>
        <dbReference type="SAM" id="MobiDB-lite"/>
    </source>
</evidence>
<feature type="compositionally biased region" description="Low complexity" evidence="6">
    <location>
        <begin position="85"/>
        <end position="95"/>
    </location>
</feature>
<keyword evidence="8" id="KW-1185">Reference proteome</keyword>
<dbReference type="Proteomes" id="UP000077202">
    <property type="component" value="Unassembled WGS sequence"/>
</dbReference>
<dbReference type="Gene3D" id="3.40.50.150">
    <property type="entry name" value="Vaccinia Virus protein VP39"/>
    <property type="match status" value="2"/>
</dbReference>
<name>A0A176WDI5_MARPO</name>
<dbReference type="InterPro" id="IPR025799">
    <property type="entry name" value="Arg_MeTrfase"/>
</dbReference>
<sequence>MLRNNTRIIAFNPRFSKLVTKEYVKKLAGTKKNSSSSSPNSNEQRAKNDNGRPATPMVQQLEDDFTQRLGKHRNARVGEVDTGCSSTSSKSSSDSGTFKPGHHPTQFEYRRALRKRSQSLREHRSRQLLSVLHEEEIIDPPPPSPSILDTPRRSSVDGLNENMLMRTRNAKATSTSFGRFHHRSGSNGGCTNGAASGTSGHKRQHWKPRPKGLRSRVVATLVVLKDHYQHLLSSLNGEEVRREYSNLDGMVINPKYDLQFADDLHLHPRHDDDFEHDSAVSDYRSVKLEDMDEEQYSGKMGQFTLGSHGDGWIIGMANNGRSAHGTLSRENNTATRTSQLRCKFRVTSCRRPWMKPCVIRHGLHCRYVDGGRGGRDLSEMAAVSENCIMEQRLNPLTGQSEWIVVKLQSESEVDKYDDFGALNERGGSLGHTLYLDMLNDVERNSAYDQAIRKVVAEGAHHVLDIGAGTGLLSMMASRAMRDAVQSRQLENEGDAVIASRVVSGKVTACESYLPMVRLARKLLRANNIGASVRLVHKRSDEMEIGVDLSSPADVLVSEILDSELIGEGLIPTLRHAHAHLLSPVARSVPHRAVLYAQLVECDYLRRRCDLSGCEAEVDDGLRLDVSKSREWYSGFSRAMHVDPLVSHLKVLLIFLSKWHNFASTCCSSISGGTLITEQAIDVPFHPSLLDGYVAFCVAYLIVIDGEITGDNVFGSEKYRRVLKEAVVEAVRQKSSPLCLIVDDSVLCTLLAGAANADAHVITMLPGCQLDGASYIRAAALANGLKPDQIKVFGRKAASLTSEQLNGRKVDVLIAEPYYRAYEDLLPWRHLRFWYERTSLAPLLAENAVISPCKGVLRGVFLHLPDLWQSRRSLSSVEGFDHSSVNQVLGACGDMPPSWEGPLVPYSIWQCGRSKELTEKFDIMEFNFTLTLQAVQGSVKVT</sequence>
<protein>
    <recommendedName>
        <fullName evidence="9">Protein arginine N-methyltransferase</fullName>
    </recommendedName>
</protein>
<dbReference type="SUPFAM" id="SSF53335">
    <property type="entry name" value="S-adenosyl-L-methionine-dependent methyltransferases"/>
    <property type="match status" value="2"/>
</dbReference>
<dbReference type="GO" id="GO:0016274">
    <property type="term" value="F:protein-arginine N-methyltransferase activity"/>
    <property type="evidence" value="ECO:0007669"/>
    <property type="project" value="InterPro"/>
</dbReference>
<dbReference type="GO" id="GO:0032259">
    <property type="term" value="P:methylation"/>
    <property type="evidence" value="ECO:0007669"/>
    <property type="project" value="UniProtKB-KW"/>
</dbReference>
<reference evidence="7" key="1">
    <citation type="submission" date="2016-03" db="EMBL/GenBank/DDBJ databases">
        <title>Mechanisms controlling the formation of the plant cell surface in tip-growing cells are functionally conserved among land plants.</title>
        <authorList>
            <person name="Honkanen S."/>
            <person name="Jones V.A."/>
            <person name="Morieri G."/>
            <person name="Champion C."/>
            <person name="Hetherington A.J."/>
            <person name="Kelly S."/>
            <person name="Saint-Marcoux D."/>
            <person name="Proust H."/>
            <person name="Prescott H."/>
            <person name="Dolan L."/>
        </authorList>
    </citation>
    <scope>NUCLEOTIDE SEQUENCE [LARGE SCALE GENOMIC DNA]</scope>
    <source>
        <tissue evidence="7">Whole gametophyte</tissue>
    </source>
</reference>
<evidence type="ECO:0000256" key="4">
    <source>
        <dbReference type="ARBA" id="ARBA00022737"/>
    </source>
</evidence>
<dbReference type="FunFam" id="3.40.50.150:FF:000070">
    <property type="entry name" value="Protein arginine N-methyltransferase 7"/>
    <property type="match status" value="1"/>
</dbReference>
<keyword evidence="1 5" id="KW-0489">Methyltransferase</keyword>
<evidence type="ECO:0000256" key="1">
    <source>
        <dbReference type="ARBA" id="ARBA00022603"/>
    </source>
</evidence>
<dbReference type="Gene3D" id="2.70.160.11">
    <property type="entry name" value="Hnrnp arginine n-methyltransferase1"/>
    <property type="match status" value="1"/>
</dbReference>
<feature type="region of interest" description="Disordered" evidence="6">
    <location>
        <begin position="177"/>
        <end position="211"/>
    </location>
</feature>
<keyword evidence="4" id="KW-0677">Repeat</keyword>
<feature type="region of interest" description="Disordered" evidence="6">
    <location>
        <begin position="28"/>
        <end position="56"/>
    </location>
</feature>
<dbReference type="PANTHER" id="PTHR11006:SF4">
    <property type="entry name" value="PROTEIN ARGININE N-METHYLTRANSFERASE 7"/>
    <property type="match status" value="1"/>
</dbReference>
<feature type="region of interest" description="Disordered" evidence="6">
    <location>
        <begin position="132"/>
        <end position="155"/>
    </location>
</feature>
<dbReference type="PANTHER" id="PTHR11006">
    <property type="entry name" value="PROTEIN ARGININE N-METHYLTRANSFERASE"/>
    <property type="match status" value="1"/>
</dbReference>
<dbReference type="PROSITE" id="PS51678">
    <property type="entry name" value="SAM_MT_PRMT"/>
    <property type="match status" value="1"/>
</dbReference>
<evidence type="ECO:0000256" key="5">
    <source>
        <dbReference type="PROSITE-ProRule" id="PRU01015"/>
    </source>
</evidence>
<keyword evidence="2 5" id="KW-0808">Transferase</keyword>
<keyword evidence="3 5" id="KW-0949">S-adenosyl-L-methionine</keyword>
<evidence type="ECO:0000313" key="8">
    <source>
        <dbReference type="Proteomes" id="UP000077202"/>
    </source>
</evidence>
<feature type="region of interest" description="Disordered" evidence="6">
    <location>
        <begin position="73"/>
        <end position="106"/>
    </location>
</feature>
<dbReference type="GO" id="GO:0042054">
    <property type="term" value="F:histone methyltransferase activity"/>
    <property type="evidence" value="ECO:0007669"/>
    <property type="project" value="TreeGrafter"/>
</dbReference>
<evidence type="ECO:0000256" key="3">
    <source>
        <dbReference type="ARBA" id="ARBA00022691"/>
    </source>
</evidence>
<evidence type="ECO:0000313" key="7">
    <source>
        <dbReference type="EMBL" id="OAE30432.1"/>
    </source>
</evidence>
<feature type="compositionally biased region" description="Basic residues" evidence="6">
    <location>
        <begin position="200"/>
        <end position="211"/>
    </location>
</feature>
<proteinExistence type="predicted"/>
<evidence type="ECO:0008006" key="9">
    <source>
        <dbReference type="Google" id="ProtNLM"/>
    </source>
</evidence>
<evidence type="ECO:0000256" key="2">
    <source>
        <dbReference type="ARBA" id="ARBA00022679"/>
    </source>
</evidence>
<dbReference type="AlphaFoldDB" id="A0A176WDI5"/>
<dbReference type="InterPro" id="IPR029063">
    <property type="entry name" value="SAM-dependent_MTases_sf"/>
</dbReference>
<organism evidence="7 8">
    <name type="scientific">Marchantia polymorpha subsp. ruderalis</name>
    <dbReference type="NCBI Taxonomy" id="1480154"/>
    <lineage>
        <taxon>Eukaryota</taxon>
        <taxon>Viridiplantae</taxon>
        <taxon>Streptophyta</taxon>
        <taxon>Embryophyta</taxon>
        <taxon>Marchantiophyta</taxon>
        <taxon>Marchantiopsida</taxon>
        <taxon>Marchantiidae</taxon>
        <taxon>Marchantiales</taxon>
        <taxon>Marchantiaceae</taxon>
        <taxon>Marchantia</taxon>
    </lineage>
</organism>
<accession>A0A176WDI5</accession>
<feature type="compositionally biased region" description="Low complexity" evidence="6">
    <location>
        <begin position="33"/>
        <end position="42"/>
    </location>
</feature>
<dbReference type="EMBL" id="LVLJ01001331">
    <property type="protein sequence ID" value="OAE30432.1"/>
    <property type="molecule type" value="Genomic_DNA"/>
</dbReference>
<gene>
    <name evidence="7" type="ORF">AXG93_2121s1050</name>
</gene>